<organism evidence="2 3">
    <name type="scientific">Romanomermis culicivorax</name>
    <name type="common">Nematode worm</name>
    <dbReference type="NCBI Taxonomy" id="13658"/>
    <lineage>
        <taxon>Eukaryota</taxon>
        <taxon>Metazoa</taxon>
        <taxon>Ecdysozoa</taxon>
        <taxon>Nematoda</taxon>
        <taxon>Enoplea</taxon>
        <taxon>Dorylaimia</taxon>
        <taxon>Mermithida</taxon>
        <taxon>Mermithoidea</taxon>
        <taxon>Mermithidae</taxon>
        <taxon>Romanomermis</taxon>
    </lineage>
</organism>
<dbReference type="WBParaSite" id="nRc.2.0.1.t25178-RA">
    <property type="protein sequence ID" value="nRc.2.0.1.t25178-RA"/>
    <property type="gene ID" value="nRc.2.0.1.g25178"/>
</dbReference>
<name>A0A915JGX7_ROMCU</name>
<dbReference type="Proteomes" id="UP000887565">
    <property type="component" value="Unplaced"/>
</dbReference>
<keyword evidence="2" id="KW-1185">Reference proteome</keyword>
<sequence>MCVTVSDFSKAKEICVCTILYCFATERKNQFTIVTPLKQCDSVMKGRMRKDHDYENLLSPMKKSKTTFDNIDERPLLTPKIDRRFLSYDSIIQHSASTGGETEEGNREKCANDNGYDEARDQSPTGNDTLPSIMVNFSVPEAQSPIVDDKNPRIFHF</sequence>
<feature type="compositionally biased region" description="Basic and acidic residues" evidence="1">
    <location>
        <begin position="104"/>
        <end position="121"/>
    </location>
</feature>
<evidence type="ECO:0000313" key="3">
    <source>
        <dbReference type="WBParaSite" id="nRc.2.0.1.t25178-RA"/>
    </source>
</evidence>
<reference evidence="3" key="1">
    <citation type="submission" date="2022-11" db="UniProtKB">
        <authorList>
            <consortium name="WormBaseParasite"/>
        </authorList>
    </citation>
    <scope>IDENTIFICATION</scope>
</reference>
<evidence type="ECO:0000256" key="1">
    <source>
        <dbReference type="SAM" id="MobiDB-lite"/>
    </source>
</evidence>
<evidence type="ECO:0000313" key="2">
    <source>
        <dbReference type="Proteomes" id="UP000887565"/>
    </source>
</evidence>
<proteinExistence type="predicted"/>
<accession>A0A915JGX7</accession>
<feature type="region of interest" description="Disordered" evidence="1">
    <location>
        <begin position="96"/>
        <end position="129"/>
    </location>
</feature>
<dbReference type="AlphaFoldDB" id="A0A915JGX7"/>
<protein>
    <submittedName>
        <fullName evidence="3">Uncharacterized protein</fullName>
    </submittedName>
</protein>